<organism evidence="1 2">
    <name type="scientific">Streptomyces nogalater</name>
    <dbReference type="NCBI Taxonomy" id="38314"/>
    <lineage>
        <taxon>Bacteria</taxon>
        <taxon>Bacillati</taxon>
        <taxon>Actinomycetota</taxon>
        <taxon>Actinomycetes</taxon>
        <taxon>Kitasatosporales</taxon>
        <taxon>Streptomycetaceae</taxon>
        <taxon>Streptomyces</taxon>
    </lineage>
</organism>
<name>A0ABW0WCG1_STRNO</name>
<protein>
    <submittedName>
        <fullName evidence="1">Uncharacterized protein</fullName>
    </submittedName>
</protein>
<sequence length="67" mass="7055">MREDGKYAGRQAYCGVHGWRVVDSSAVILDPMPTEPPAGLAWCGACVGRAAEHAGLLTLWAAQLATT</sequence>
<comment type="caution">
    <text evidence="1">The sequence shown here is derived from an EMBL/GenBank/DDBJ whole genome shotgun (WGS) entry which is preliminary data.</text>
</comment>
<dbReference type="Proteomes" id="UP001596065">
    <property type="component" value="Unassembled WGS sequence"/>
</dbReference>
<keyword evidence="2" id="KW-1185">Reference proteome</keyword>
<accession>A0ABW0WCG1</accession>
<gene>
    <name evidence="1" type="ORF">ACFP3J_02970</name>
</gene>
<evidence type="ECO:0000313" key="1">
    <source>
        <dbReference type="EMBL" id="MFC5654454.1"/>
    </source>
</evidence>
<proteinExistence type="predicted"/>
<dbReference type="RefSeq" id="WP_344347222.1">
    <property type="nucleotide sequence ID" value="NZ_BAAASM010000009.1"/>
</dbReference>
<reference evidence="2" key="1">
    <citation type="journal article" date="2019" name="Int. J. Syst. Evol. Microbiol.">
        <title>The Global Catalogue of Microorganisms (GCM) 10K type strain sequencing project: providing services to taxonomists for standard genome sequencing and annotation.</title>
        <authorList>
            <consortium name="The Broad Institute Genomics Platform"/>
            <consortium name="The Broad Institute Genome Sequencing Center for Infectious Disease"/>
            <person name="Wu L."/>
            <person name="Ma J."/>
        </authorList>
    </citation>
    <scope>NUCLEOTIDE SEQUENCE [LARGE SCALE GENOMIC DNA]</scope>
    <source>
        <strain evidence="2">KCTC 5701</strain>
    </source>
</reference>
<dbReference type="EMBL" id="JBHSOE010000003">
    <property type="protein sequence ID" value="MFC5654454.1"/>
    <property type="molecule type" value="Genomic_DNA"/>
</dbReference>
<evidence type="ECO:0000313" key="2">
    <source>
        <dbReference type="Proteomes" id="UP001596065"/>
    </source>
</evidence>